<dbReference type="AlphaFoldDB" id="A0AAU7UU65"/>
<proteinExistence type="predicted"/>
<protein>
    <submittedName>
        <fullName evidence="1">Uncharacterized protein</fullName>
    </submittedName>
</protein>
<organism evidence="1">
    <name type="scientific">Rhodococcus sp. D-6</name>
    <dbReference type="NCBI Taxonomy" id="1387842"/>
    <lineage>
        <taxon>Bacteria</taxon>
        <taxon>Bacillati</taxon>
        <taxon>Actinomycetota</taxon>
        <taxon>Actinomycetes</taxon>
        <taxon>Mycobacteriales</taxon>
        <taxon>Nocardiaceae</taxon>
        <taxon>Rhodococcus</taxon>
    </lineage>
</organism>
<gene>
    <name evidence="1" type="ORF">RBB84_18595</name>
</gene>
<evidence type="ECO:0000313" key="1">
    <source>
        <dbReference type="EMBL" id="XBW03272.1"/>
    </source>
</evidence>
<dbReference type="EMBL" id="CP132970">
    <property type="protein sequence ID" value="XBW03272.1"/>
    <property type="molecule type" value="Genomic_DNA"/>
</dbReference>
<dbReference type="KEGG" id="rhox:RBB84_18595"/>
<dbReference type="SUPFAM" id="SSF82171">
    <property type="entry name" value="DPP6 N-terminal domain-like"/>
    <property type="match status" value="1"/>
</dbReference>
<dbReference type="RefSeq" id="WP_350246416.1">
    <property type="nucleotide sequence ID" value="NZ_CP132970.1"/>
</dbReference>
<sequence>MNDLVFSHEGEVAWDGAAEFTIIPGTSSSSTKHQVETWERIVLVGKDIPDFELTWSGDQVATQTRSNLPFGCLYQVRLYLNGNGRADGGGKVEGALNFPSLRKGGKMSERGLISRCQQNPQLSFSPGGTFVAASIATCPPCMARIQLAKNPPILANDLATFDHDSVVASSVSLTANSMNQLYIVDLPRQDTREPLLPGNEYFFVALVWSPNGHWDYVLNLGSQAQPETMTLKRRRLQFRLTDLFIVDDNDDLSEGQADFSISVSEGNDSDSEEWNGVVVDSGKSVPNIPATMRLNFGPSSFSTFSESLVNVDVIGIEDNSGSFPAEGDDIAIASFDDLEFPRGPSEKVTQQTLSLGSHAPSGSFRFIAKVVYSVDYE</sequence>
<accession>A0AAU7UU65</accession>
<reference evidence="1" key="1">
    <citation type="submission" date="2023-08" db="EMBL/GenBank/DDBJ databases">
        <title>The novel hydrolase IpcH responsible for the initial isoprocarb degradation step in Rhodococcus sp. D-6.</title>
        <authorList>
            <person name="Zhu Q."/>
        </authorList>
    </citation>
    <scope>NUCLEOTIDE SEQUENCE</scope>
    <source>
        <strain evidence="1">D-6</strain>
    </source>
</reference>
<name>A0AAU7UU65_9NOCA</name>